<gene>
    <name evidence="3" type="ORF">CROQUDRAFT_671048</name>
</gene>
<evidence type="ECO:0000256" key="2">
    <source>
        <dbReference type="SAM" id="Phobius"/>
    </source>
</evidence>
<keyword evidence="2" id="KW-1133">Transmembrane helix</keyword>
<organism evidence="3 4">
    <name type="scientific">Cronartium quercuum f. sp. fusiforme G11</name>
    <dbReference type="NCBI Taxonomy" id="708437"/>
    <lineage>
        <taxon>Eukaryota</taxon>
        <taxon>Fungi</taxon>
        <taxon>Dikarya</taxon>
        <taxon>Basidiomycota</taxon>
        <taxon>Pucciniomycotina</taxon>
        <taxon>Pucciniomycetes</taxon>
        <taxon>Pucciniales</taxon>
        <taxon>Coleosporiaceae</taxon>
        <taxon>Cronartium</taxon>
    </lineage>
</organism>
<comment type="similarity">
    <text evidence="1">Belongs to the glycosyltransferase 32 family.</text>
</comment>
<accession>A0A9P6NIC4</accession>
<dbReference type="EMBL" id="MU167259">
    <property type="protein sequence ID" value="KAG0146534.1"/>
    <property type="molecule type" value="Genomic_DNA"/>
</dbReference>
<dbReference type="SUPFAM" id="SSF53448">
    <property type="entry name" value="Nucleotide-diphospho-sugar transferases"/>
    <property type="match status" value="1"/>
</dbReference>
<dbReference type="Pfam" id="PF04488">
    <property type="entry name" value="Gly_transf_sug"/>
    <property type="match status" value="1"/>
</dbReference>
<dbReference type="Gene3D" id="3.90.550.20">
    <property type="match status" value="1"/>
</dbReference>
<evidence type="ECO:0000313" key="4">
    <source>
        <dbReference type="Proteomes" id="UP000886653"/>
    </source>
</evidence>
<reference evidence="3" key="1">
    <citation type="submission" date="2013-11" db="EMBL/GenBank/DDBJ databases">
        <title>Genome sequence of the fusiform rust pathogen reveals effectors for host alternation and coevolution with pine.</title>
        <authorList>
            <consortium name="DOE Joint Genome Institute"/>
            <person name="Smith K."/>
            <person name="Pendleton A."/>
            <person name="Kubisiak T."/>
            <person name="Anderson C."/>
            <person name="Salamov A."/>
            <person name="Aerts A."/>
            <person name="Riley R."/>
            <person name="Clum A."/>
            <person name="Lindquist E."/>
            <person name="Ence D."/>
            <person name="Campbell M."/>
            <person name="Kronenberg Z."/>
            <person name="Feau N."/>
            <person name="Dhillon B."/>
            <person name="Hamelin R."/>
            <person name="Burleigh J."/>
            <person name="Smith J."/>
            <person name="Yandell M."/>
            <person name="Nelson C."/>
            <person name="Grigoriev I."/>
            <person name="Davis J."/>
        </authorList>
    </citation>
    <scope>NUCLEOTIDE SEQUENCE</scope>
    <source>
        <strain evidence="3">G11</strain>
    </source>
</reference>
<protein>
    <recommendedName>
        <fullName evidence="5">Glycosyltransferase</fullName>
    </recommendedName>
</protein>
<name>A0A9P6NIC4_9BASI</name>
<comment type="caution">
    <text evidence="3">The sequence shown here is derived from an EMBL/GenBank/DDBJ whole genome shotgun (WGS) entry which is preliminary data.</text>
</comment>
<sequence length="410" mass="47141">MNHHHHLHHHPHTIEPSPATSISLASSIASSSTSCHSPPLPPYNKPSINLLPLPNHTRLPHSKLIVCFSIAIIFYLGYITGSANLKQVSKSVGFNNIINRYQSESNQIPFLVNLPHHQQHTKIPRYLHYVFGMSPDFGGKPFGFIHFAALQSALQILRPEKIFIHYAYLPTGWWFERVLEIEQVKLVKVRDVTEIFGRPVEHFAHKADIIRLEALRDYGGIYLDFDVFIVRDFTDLLNEDVVLGQEQSPETKLRSSTNSKTPEILGVCNAIILAKPFSPFISRWISSYRTFDKTRWADHSASIPWSLALKFPQEVTILGPEAFFYPLWHEDHLWLVHRSLDWSFDNSGQLAYHAWSSLSYENELKKYDPDLIHVGGGIENGENSFSYFVRRYIHLDIQIKWSEAKKLGEL</sequence>
<keyword evidence="2" id="KW-0812">Transmembrane</keyword>
<dbReference type="PANTHER" id="PTHR46830">
    <property type="entry name" value="TRANSFERASE, PUTATIVE-RELATED"/>
    <property type="match status" value="1"/>
</dbReference>
<proteinExistence type="inferred from homology"/>
<evidence type="ECO:0000313" key="3">
    <source>
        <dbReference type="EMBL" id="KAG0146534.1"/>
    </source>
</evidence>
<dbReference type="AlphaFoldDB" id="A0A9P6NIC4"/>
<dbReference type="Proteomes" id="UP000886653">
    <property type="component" value="Unassembled WGS sequence"/>
</dbReference>
<dbReference type="OrthoDB" id="409543at2759"/>
<dbReference type="PANTHER" id="PTHR46830:SF2">
    <property type="entry name" value="ALPHA-1,4-N-ACETYLGLUCOSAMINYLTRANSFERASE"/>
    <property type="match status" value="1"/>
</dbReference>
<feature type="transmembrane region" description="Helical" evidence="2">
    <location>
        <begin position="64"/>
        <end position="81"/>
    </location>
</feature>
<keyword evidence="4" id="KW-1185">Reference proteome</keyword>
<dbReference type="InterPro" id="IPR007577">
    <property type="entry name" value="GlycoTrfase_DXD_sugar-bd_CS"/>
</dbReference>
<keyword evidence="2" id="KW-0472">Membrane</keyword>
<evidence type="ECO:0000256" key="1">
    <source>
        <dbReference type="ARBA" id="ARBA00009003"/>
    </source>
</evidence>
<evidence type="ECO:0008006" key="5">
    <source>
        <dbReference type="Google" id="ProtNLM"/>
    </source>
</evidence>
<dbReference type="InterPro" id="IPR029044">
    <property type="entry name" value="Nucleotide-diphossugar_trans"/>
</dbReference>